<dbReference type="Gene3D" id="1.10.630.10">
    <property type="entry name" value="Cytochrome P450"/>
    <property type="match status" value="1"/>
</dbReference>
<protein>
    <recommendedName>
        <fullName evidence="9">Heme peroxidase</fullName>
    </recommendedName>
</protein>
<dbReference type="SUPFAM" id="SSF48264">
    <property type="entry name" value="Cytochrome P450"/>
    <property type="match status" value="1"/>
</dbReference>
<dbReference type="Pfam" id="PF00067">
    <property type="entry name" value="p450"/>
    <property type="match status" value="1"/>
</dbReference>
<dbReference type="PROSITE" id="PS50292">
    <property type="entry name" value="PEROXIDASE_3"/>
    <property type="match status" value="1"/>
</dbReference>
<evidence type="ECO:0000313" key="7">
    <source>
        <dbReference type="EMBL" id="CAL1708758.1"/>
    </source>
</evidence>
<gene>
    <name evidence="7" type="ORF">GFSPODELE1_LOCUS7014</name>
</gene>
<dbReference type="Pfam" id="PF03098">
    <property type="entry name" value="An_peroxidase"/>
    <property type="match status" value="1"/>
</dbReference>
<comment type="subunit">
    <text evidence="1">Homotetramer.</text>
</comment>
<keyword evidence="8" id="KW-1185">Reference proteome</keyword>
<name>A0ABP1DNV9_9APHY</name>
<dbReference type="SUPFAM" id="SSF48113">
    <property type="entry name" value="Heme-dependent peroxidases"/>
    <property type="match status" value="1"/>
</dbReference>
<evidence type="ECO:0008006" key="9">
    <source>
        <dbReference type="Google" id="ProtNLM"/>
    </source>
</evidence>
<dbReference type="InterPro" id="IPR010255">
    <property type="entry name" value="Haem_peroxidase_sf"/>
</dbReference>
<dbReference type="InterPro" id="IPR050783">
    <property type="entry name" value="Oxylipin_biosynth_metab"/>
</dbReference>
<dbReference type="InterPro" id="IPR037120">
    <property type="entry name" value="Haem_peroxidase_sf_animal"/>
</dbReference>
<dbReference type="PANTHER" id="PTHR11903">
    <property type="entry name" value="PROSTAGLANDIN G/H SYNTHASE"/>
    <property type="match status" value="1"/>
</dbReference>
<dbReference type="InterPro" id="IPR034812">
    <property type="entry name" value="Ppo-like_N"/>
</dbReference>
<evidence type="ECO:0000256" key="3">
    <source>
        <dbReference type="ARBA" id="ARBA00022723"/>
    </source>
</evidence>
<dbReference type="Proteomes" id="UP001497453">
    <property type="component" value="Chromosome 5"/>
</dbReference>
<evidence type="ECO:0000256" key="1">
    <source>
        <dbReference type="ARBA" id="ARBA00011881"/>
    </source>
</evidence>
<evidence type="ECO:0000256" key="2">
    <source>
        <dbReference type="ARBA" id="ARBA00022617"/>
    </source>
</evidence>
<dbReference type="InterPro" id="IPR036396">
    <property type="entry name" value="Cyt_P450_sf"/>
</dbReference>
<dbReference type="CDD" id="cd20612">
    <property type="entry name" value="CYP_LDS-like_C"/>
    <property type="match status" value="1"/>
</dbReference>
<accession>A0ABP1DNV9</accession>
<dbReference type="EMBL" id="OZ037948">
    <property type="protein sequence ID" value="CAL1708758.1"/>
    <property type="molecule type" value="Genomic_DNA"/>
</dbReference>
<evidence type="ECO:0000313" key="8">
    <source>
        <dbReference type="Proteomes" id="UP001497453"/>
    </source>
</evidence>
<dbReference type="InterPro" id="IPR001128">
    <property type="entry name" value="Cyt_P450"/>
</dbReference>
<keyword evidence="4" id="KW-0223">Dioxygenase</keyword>
<keyword evidence="5" id="KW-0560">Oxidoreductase</keyword>
<evidence type="ECO:0000256" key="5">
    <source>
        <dbReference type="ARBA" id="ARBA00023002"/>
    </source>
</evidence>
<keyword evidence="2" id="KW-0349">Heme</keyword>
<dbReference type="PANTHER" id="PTHR11903:SF37">
    <property type="entry name" value="PSI-PRODUCING OXYGENASE A"/>
    <property type="match status" value="1"/>
</dbReference>
<dbReference type="PRINTS" id="PR00457">
    <property type="entry name" value="ANPEROXIDASE"/>
</dbReference>
<dbReference type="Gene3D" id="1.10.640.10">
    <property type="entry name" value="Haem peroxidase domain superfamily, animal type"/>
    <property type="match status" value="1"/>
</dbReference>
<evidence type="ECO:0000256" key="4">
    <source>
        <dbReference type="ARBA" id="ARBA00022964"/>
    </source>
</evidence>
<proteinExistence type="predicted"/>
<keyword evidence="3" id="KW-0479">Metal-binding</keyword>
<keyword evidence="6" id="KW-0408">Iron</keyword>
<dbReference type="CDD" id="cd09817">
    <property type="entry name" value="linoleate_diol_synthase_like"/>
    <property type="match status" value="1"/>
</dbReference>
<organism evidence="7 8">
    <name type="scientific">Somion occarium</name>
    <dbReference type="NCBI Taxonomy" id="3059160"/>
    <lineage>
        <taxon>Eukaryota</taxon>
        <taxon>Fungi</taxon>
        <taxon>Dikarya</taxon>
        <taxon>Basidiomycota</taxon>
        <taxon>Agaricomycotina</taxon>
        <taxon>Agaricomycetes</taxon>
        <taxon>Polyporales</taxon>
        <taxon>Cerrenaceae</taxon>
        <taxon>Somion</taxon>
    </lineage>
</organism>
<dbReference type="InterPro" id="IPR019791">
    <property type="entry name" value="Haem_peroxidase_animal"/>
</dbReference>
<sequence>MSKIVAAADEVHLADRPLPIAPDGRYDWQVKPTTDTPTSKDVDQHSILYTLSSDIEKRIKSGPLVKDPKIIAAALDVFKNKDAIDDRKGLFTTALSILCQLPPDSEISKKLNDSAITVLYNSLPHPPATYIGSDIPVAIQPHQPGDVATADKAGSTLNTALVDGKGVPIPRSPWQFRSADGSRNNPLIPELGKAGLPYARSVQGKHPFASNGLPDTGLVFDSLLKARDWKPHPGGNSSLTFAYASLVTHQLFRTDPRDMTKNNTSSYLDLSILYGINQDQQDSVRNKAAGRGWLWPDSFAEDRLILVPPASSALLVILSRNHNYIANMLLKINERGRWSDPPPEDPVRRALQDEEIFQLSRNVNCGHFISMIFGDYVAGFLGLGRDGNSWSMNPFDPIKTDDGIDISRGQGNHCSVEFNVLYRWHATTSQKDIAWTEDLFNNAFNSKAFDQLQMSDFVGGVTNAWKQVDPNPRTRAFAGLKRGPDGSFSDDDLARVLQDATENTAGTYRARGTPAVLRLIEIVGMEQARSWGVCSMNEFRKFLGLRQFESFEEWSSDPEIANAARQLYGHIDNLELYPGLQAEDCMPLGPGSGICCGYTMTRAILGDAIALVRGDRFFTHDYTPANLTTWGFQDCARDPNNGAFGAALPKLLFRHLPRHYPANNVYALFPFFTPEVTRQNLTKLGVADQYSYDRPKAQPIPKVVDTLAGIRYVFADYQKFKTTYGDDMRMLTNGYGFFLVFDEQPKHETDRGQLLHALFPEPASLTAYTSWYKEKTIEFVLEHSYKIQGVPGTRVDIVRNVINLVSVHWVADWLIGIPLKTKANPKGLFTEQELYDMLTILFQCVFINVQPEHGWALRHGAKQVGDIVLQMIEKSLNEASPKTASNPLTNIFNAVSSLIWRPEDKQCYSFLRKLADTGRPTKELVAQVIGLAVGSSVNYSHATAQVIDFYLDDERTKERNEIIQLVNKRDAQSAELLRGYVREAQRLNPQFAGLLRVAVAPDSIPLGSGKPPVQVQPGDIIFNSFRNAHLNPVDFPNPTTVDPRRKANLYENLQGGGFHNCPGVNFAQQTIPEILRVVFSLKNVRRAPGAAGRMAQFMLPQFGTDNKVYLSDTGNISVWPGSLTIVYDE</sequence>
<evidence type="ECO:0000256" key="6">
    <source>
        <dbReference type="ARBA" id="ARBA00023004"/>
    </source>
</evidence>
<reference evidence="8" key="1">
    <citation type="submission" date="2024-04" db="EMBL/GenBank/DDBJ databases">
        <authorList>
            <person name="Shaw F."/>
            <person name="Minotto A."/>
        </authorList>
    </citation>
    <scope>NUCLEOTIDE SEQUENCE [LARGE SCALE GENOMIC DNA]</scope>
</reference>